<evidence type="ECO:0000313" key="3">
    <source>
        <dbReference type="EMBL" id="TIH33553.1"/>
    </source>
</evidence>
<gene>
    <name evidence="3" type="ORF">D4765_14585</name>
</gene>
<dbReference type="Gene3D" id="4.10.1180.10">
    <property type="entry name" value="tm1086 domain"/>
    <property type="match status" value="1"/>
</dbReference>
<dbReference type="InterPro" id="IPR044909">
    <property type="entry name" value="TM_1086_sf"/>
</dbReference>
<dbReference type="EMBL" id="QYRT01000034">
    <property type="protein sequence ID" value="TIH33553.1"/>
    <property type="molecule type" value="Genomic_DNA"/>
</dbReference>
<feature type="domain" description="DUF4438" evidence="2">
    <location>
        <begin position="184"/>
        <end position="286"/>
    </location>
</feature>
<evidence type="ECO:0000259" key="2">
    <source>
        <dbReference type="Pfam" id="PF20999"/>
    </source>
</evidence>
<dbReference type="Pfam" id="PF20999">
    <property type="entry name" value="DUF4438_C"/>
    <property type="match status" value="1"/>
</dbReference>
<evidence type="ECO:0000259" key="1">
    <source>
        <dbReference type="Pfam" id="PF14505"/>
    </source>
</evidence>
<dbReference type="Gene3D" id="2.102.30.10">
    <property type="entry name" value="tm1086 (SG structure) domain"/>
    <property type="match status" value="1"/>
</dbReference>
<dbReference type="OrthoDB" id="3666517at2"/>
<dbReference type="InterPro" id="IPR029433">
    <property type="entry name" value="DUF4438_N"/>
</dbReference>
<organism evidence="3 4">
    <name type="scientific">Subtercola vilae</name>
    <dbReference type="NCBI Taxonomy" id="2056433"/>
    <lineage>
        <taxon>Bacteria</taxon>
        <taxon>Bacillati</taxon>
        <taxon>Actinomycetota</taxon>
        <taxon>Actinomycetes</taxon>
        <taxon>Micrococcales</taxon>
        <taxon>Microbacteriaceae</taxon>
        <taxon>Subtercola</taxon>
    </lineage>
</organism>
<protein>
    <submittedName>
        <fullName evidence="3">DUF4438 domain-containing protein</fullName>
    </submittedName>
</protein>
<accession>A0A4T2BPB9</accession>
<evidence type="ECO:0000313" key="4">
    <source>
        <dbReference type="Proteomes" id="UP000306192"/>
    </source>
</evidence>
<feature type="domain" description="DUF4438" evidence="1">
    <location>
        <begin position="24"/>
        <end position="156"/>
    </location>
</feature>
<reference evidence="3 4" key="1">
    <citation type="journal article" date="2019" name="Microorganisms">
        <title>Systematic Affiliation and Genome Analysis of Subtercola vilae DB165(T) with Particular Emphasis on Cold Adaptation of an Isolate from a High-Altitude Cold Volcano Lake.</title>
        <authorList>
            <person name="Villalobos A.S."/>
            <person name="Wiese J."/>
            <person name="Imhoff J.F."/>
            <person name="Dorador C."/>
            <person name="Keller A."/>
            <person name="Hentschel U."/>
        </authorList>
    </citation>
    <scope>NUCLEOTIDE SEQUENCE [LARGE SCALE GENOMIC DNA]</scope>
    <source>
        <strain evidence="3 4">DB165</strain>
    </source>
</reference>
<dbReference type="Gene3D" id="2.40.10.170">
    <property type="match status" value="1"/>
</dbReference>
<dbReference type="InterPro" id="IPR044910">
    <property type="entry name" value="TM_1086_SG_dom"/>
</dbReference>
<dbReference type="RefSeq" id="WP_136643029.1">
    <property type="nucleotide sequence ID" value="NZ_QYRT01000034.1"/>
</dbReference>
<dbReference type="Pfam" id="PF14505">
    <property type="entry name" value="DUF4438"/>
    <property type="match status" value="1"/>
</dbReference>
<keyword evidence="4" id="KW-1185">Reference proteome</keyword>
<dbReference type="Proteomes" id="UP000306192">
    <property type="component" value="Unassembled WGS sequence"/>
</dbReference>
<proteinExistence type="predicted"/>
<name>A0A4T2BPB9_9MICO</name>
<sequence length="308" mass="31499">MPDLVANNLLGIAEHAALTPMVAYRIDRDGHPYVPIGDGGIVQGVRLGDSVFATDGDHVAPGVTLVHPDAGARFALTAFACIGNEVIVRSGLAAGSIGRVTGKRGESGRVIALLDDDAMAKLLPGDQLSVRAVGQGFVPDGVPQGVAVLNVDPELFALLPFAVTGAGDDDADTGAGAVASDAVSVTVAVAGVLPSKVCGNGIGRPAQMWDVDLAVVADSPDLGGRTMRLGELWAIEHLDVRHNMGYRRDWVTFGIICHGGSPLPGHGPGLVPIVTGPRSAFRLEVQDADAAPALTDAVLAALPSRARS</sequence>
<comment type="caution">
    <text evidence="3">The sequence shown here is derived from an EMBL/GenBank/DDBJ whole genome shotgun (WGS) entry which is preliminary data.</text>
</comment>
<dbReference type="AlphaFoldDB" id="A0A4T2BPB9"/>
<dbReference type="InterPro" id="IPR048399">
    <property type="entry name" value="DUF4438_C"/>
</dbReference>